<feature type="domain" description="Deoxyribonuclease NucA/NucB" evidence="2">
    <location>
        <begin position="507"/>
        <end position="599"/>
    </location>
</feature>
<evidence type="ECO:0000259" key="2">
    <source>
        <dbReference type="Pfam" id="PF14040"/>
    </source>
</evidence>
<keyword evidence="4" id="KW-1185">Reference proteome</keyword>
<gene>
    <name evidence="3" type="ORF">I4J89_47180</name>
</gene>
<evidence type="ECO:0000313" key="4">
    <source>
        <dbReference type="Proteomes" id="UP000598146"/>
    </source>
</evidence>
<name>A0A931CQ34_9ACTN</name>
<dbReference type="Proteomes" id="UP000598146">
    <property type="component" value="Unassembled WGS sequence"/>
</dbReference>
<sequence length="604" mass="67687">MGDAYIIGKIDFDAAWISLTPLHRAGTNGERDTWSFSVNTNRFPRNEVFQPDHHYMWVYDATTGRSLGGCQSYGFNDQWTRSYHYQENGAEALSEDWRAGAMPAWHHCSVQAPYDFDPTHRVEARLGRKYPSMVLARSGEILPTDEQPTYKVLSYVIADPDLVKQPETVAQELKQYGNLDRLGVKPAAGNKPSEIVRPETLALMSATQQEPDSYVIDSGRYPGSGQQPEDRYNYIELGECRSTDAAIRNVGWIKNRYSYCQRHLIAGSVIECRFRGCSFSSFLANSTVIGYGKRGSYRDTAGDRWAQFTVSIQMLEASGVYNNVGTRLTTRMGCEGDYKGSGPDSEACHGGGASEVTKSLTAWTVDHTATLDLVSEAQAPDASRGEQLATGVFRVDYDFDFPQPWIIDFGAASSPEGGMRFDSAWYLAPTSPNDQLGSVFDRAMPGLGYSIADDVVRGVAVHLLEAETEPEKTSPTKPGKSLPGFSPSNPLRRLAQAKGQYQNERYRANDSERVSYCRSVEFTSRRPEPTTENPNYDCDEYPFRSTYEGAGRYRFEGTDGEYKNSYSVKWVNRTQNQSAGGRLGRWYLEERILDEDKFFMQITP</sequence>
<comment type="caution">
    <text evidence="3">The sequence shown here is derived from an EMBL/GenBank/DDBJ whole genome shotgun (WGS) entry which is preliminary data.</text>
</comment>
<dbReference type="EMBL" id="JADQTO010000050">
    <property type="protein sequence ID" value="MBG0569020.1"/>
    <property type="molecule type" value="Genomic_DNA"/>
</dbReference>
<organism evidence="3 4">
    <name type="scientific">Actinoplanes aureus</name>
    <dbReference type="NCBI Taxonomy" id="2792083"/>
    <lineage>
        <taxon>Bacteria</taxon>
        <taxon>Bacillati</taxon>
        <taxon>Actinomycetota</taxon>
        <taxon>Actinomycetes</taxon>
        <taxon>Micromonosporales</taxon>
        <taxon>Micromonosporaceae</taxon>
        <taxon>Actinoplanes</taxon>
    </lineage>
</organism>
<feature type="region of interest" description="Disordered" evidence="1">
    <location>
        <begin position="466"/>
        <end position="491"/>
    </location>
</feature>
<reference evidence="3" key="1">
    <citation type="submission" date="2020-11" db="EMBL/GenBank/DDBJ databases">
        <title>Isolation and identification of active actinomycetes.</title>
        <authorList>
            <person name="Sun X."/>
        </authorList>
    </citation>
    <scope>NUCLEOTIDE SEQUENCE</scope>
    <source>
        <strain evidence="3">NEAU-A11</strain>
    </source>
</reference>
<evidence type="ECO:0000313" key="3">
    <source>
        <dbReference type="EMBL" id="MBG0569020.1"/>
    </source>
</evidence>
<dbReference type="AlphaFoldDB" id="A0A931CQ34"/>
<dbReference type="RefSeq" id="WP_196420786.1">
    <property type="nucleotide sequence ID" value="NZ_JADQTO010000050.1"/>
</dbReference>
<dbReference type="InterPro" id="IPR029476">
    <property type="entry name" value="DNase_NucA_NucB"/>
</dbReference>
<proteinExistence type="predicted"/>
<protein>
    <recommendedName>
        <fullName evidence="2">Deoxyribonuclease NucA/NucB domain-containing protein</fullName>
    </recommendedName>
</protein>
<evidence type="ECO:0000256" key="1">
    <source>
        <dbReference type="SAM" id="MobiDB-lite"/>
    </source>
</evidence>
<accession>A0A931CQ34</accession>
<dbReference type="Pfam" id="PF14040">
    <property type="entry name" value="DNase_NucA_NucB"/>
    <property type="match status" value="1"/>
</dbReference>